<dbReference type="InterPro" id="IPR000274">
    <property type="entry name" value="Adenylate_cyclase_1"/>
</dbReference>
<proteinExistence type="predicted"/>
<dbReference type="EMBL" id="JAXAFO010000037">
    <property type="protein sequence ID" value="MDX6851018.1"/>
    <property type="molecule type" value="Genomic_DNA"/>
</dbReference>
<accession>A0ABU4S553</accession>
<dbReference type="PIRSF" id="PIRSF001444">
    <property type="entry name" value="Adenylate_cycl"/>
    <property type="match status" value="1"/>
</dbReference>
<comment type="caution">
    <text evidence="2">The sequence shown here is derived from an EMBL/GenBank/DDBJ whole genome shotgun (WGS) entry which is preliminary data.</text>
</comment>
<evidence type="ECO:0000259" key="1">
    <source>
        <dbReference type="Pfam" id="PF12633"/>
    </source>
</evidence>
<dbReference type="Proteomes" id="UP001273505">
    <property type="component" value="Unassembled WGS sequence"/>
</dbReference>
<sequence>MSDFSEIHPDNGIDRKQLKQIKQRFLDLNSARLDRTREAIGIRQQLFLDVLPLLLHVNHPMLPGYQGASTPCGIPYFKPDPIQISAAKIVARSFELKKNYSQRDLAIDAVFIMGSVGTIAHSERSDFDIWVCHKPKIRKDDLTKLIKKCEDISVWAEQELGVEAHFFPVYGDNPDVHQASSSMSTESSGSAQQHLLLDEFYRSAIWIAGKVPLWWYVPVREESNYNYFTQQLLHKRFVRKQDVVDFGPITHIPHQEYLGAGIWQLYKGINSPHKSVLKLMLLEAYASQGKAKPLALDFKEEIHKKCPEVNDLDGYLLIYYRIEDYFQRTDQQQRLELARRCFYFKVDKPLTRPPTNRQKSWQRLILEHLVESWGWDNTQLLRLDSHKLWKANRVIQERDLLIKELSQSYRLLGGLSRQSFEEATISSQELAILGRKLHAAFERKSGKIEKINPEISKDLSEAFLTLRQSQHHQRKWKLYRDQRSYSDSTSRQRVQLYESESLHSSLIWAICNGVLDTATHIDIIGDRLLQEPEKRCILQRTLKWLPRLSEQPSHDAFLEAAIVTKVQAAINLTITPYETLDKQGLKLLSEQSDALNYSGLHDNLVQSVDLAHLNSWHEIIVRSYKKDALSQFILAYLRFAPPHLIDTPPDIDIVCPDQQFGALIENRLCELISRIKQCFYGNNGNPYARYLIETHRQFYVVQFHQNTPSIIRLHSTEELFEYLETPQAHDRPLILDSMALLNTSIRSIIETVKPGSHYLYYEVNEDQVLYTYSDVSGALFRFSATHLEKNAFPTPILSFIAAVNARLSSQGGVFSLEHFDSMSNVKRVGIRRVSKKGQKYVVEEDAGNTLSSNITYTDIKVIVEPDDDGQLHYTIFCDNEVYRDENQDPFEKAAKYIASQRQGRQSYHCYINDLDLTACAELIAPETGLQLLHYLQQKRLIENRLNHKLSVLNSDKITASH</sequence>
<reference evidence="2 3" key="1">
    <citation type="submission" date="2023-11" db="EMBL/GenBank/DDBJ databases">
        <title>Gilvimarinus fulvus sp. nov., isolated from the surface of Kelp.</title>
        <authorList>
            <person name="Sun Y.Y."/>
            <person name="Gong Y."/>
            <person name="Du Z.J."/>
        </authorList>
    </citation>
    <scope>NUCLEOTIDE SEQUENCE [LARGE SCALE GENOMIC DNA]</scope>
    <source>
        <strain evidence="2 3">SDUM040013</strain>
    </source>
</reference>
<keyword evidence="3" id="KW-1185">Reference proteome</keyword>
<gene>
    <name evidence="2" type="ORF">SCD92_16700</name>
</gene>
<organism evidence="2 3">
    <name type="scientific">Gilvimarinus gilvus</name>
    <dbReference type="NCBI Taxonomy" id="3058038"/>
    <lineage>
        <taxon>Bacteria</taxon>
        <taxon>Pseudomonadati</taxon>
        <taxon>Pseudomonadota</taxon>
        <taxon>Gammaproteobacteria</taxon>
        <taxon>Cellvibrionales</taxon>
        <taxon>Cellvibrionaceae</taxon>
        <taxon>Gilvimarinus</taxon>
    </lineage>
</organism>
<name>A0ABU4S553_9GAMM</name>
<dbReference type="InterPro" id="IPR024685">
    <property type="entry name" value="Adenylate_cyclase_1_N"/>
</dbReference>
<dbReference type="Pfam" id="PF12633">
    <property type="entry name" value="Adenyl_cycl_N"/>
    <property type="match status" value="1"/>
</dbReference>
<dbReference type="Pfam" id="PF01295">
    <property type="entry name" value="Adenylate_cycl"/>
    <property type="match status" value="1"/>
</dbReference>
<evidence type="ECO:0000313" key="3">
    <source>
        <dbReference type="Proteomes" id="UP001273505"/>
    </source>
</evidence>
<evidence type="ECO:0000313" key="2">
    <source>
        <dbReference type="EMBL" id="MDX6851018.1"/>
    </source>
</evidence>
<feature type="domain" description="Adenylate cyclase class-I N-terminal" evidence="1">
    <location>
        <begin position="17"/>
        <end position="215"/>
    </location>
</feature>
<dbReference type="PANTHER" id="PTHR38760">
    <property type="entry name" value="ADENYLATE CYCLASE"/>
    <property type="match status" value="1"/>
</dbReference>
<protein>
    <submittedName>
        <fullName evidence="2">Class I adenylate cyclase</fullName>
    </submittedName>
</protein>
<dbReference type="RefSeq" id="WP_302720629.1">
    <property type="nucleotide sequence ID" value="NZ_JAULRU010000154.1"/>
</dbReference>
<dbReference type="PANTHER" id="PTHR38760:SF1">
    <property type="entry name" value="ADENYLATE CYCLASE"/>
    <property type="match status" value="1"/>
</dbReference>